<dbReference type="InterPro" id="IPR006195">
    <property type="entry name" value="aa-tRNA-synth_II"/>
</dbReference>
<dbReference type="GO" id="GO:0005737">
    <property type="term" value="C:cytoplasm"/>
    <property type="evidence" value="ECO:0007669"/>
    <property type="project" value="UniProtKB-SubCell"/>
</dbReference>
<evidence type="ECO:0000256" key="10">
    <source>
        <dbReference type="ARBA" id="ARBA00023146"/>
    </source>
</evidence>
<evidence type="ECO:0000256" key="16">
    <source>
        <dbReference type="PIRSR" id="PIRSR001529-2"/>
    </source>
</evidence>
<gene>
    <name evidence="19" type="ORF">A3A52_02315</name>
</gene>
<feature type="coiled-coil region" evidence="17">
    <location>
        <begin position="40"/>
        <end position="89"/>
    </location>
</feature>
<evidence type="ECO:0000256" key="5">
    <source>
        <dbReference type="ARBA" id="ARBA00022490"/>
    </source>
</evidence>
<keyword evidence="8 16" id="KW-0067">ATP-binding</keyword>
<evidence type="ECO:0000256" key="13">
    <source>
        <dbReference type="ARBA" id="ARBA00048823"/>
    </source>
</evidence>
<evidence type="ECO:0000256" key="1">
    <source>
        <dbReference type="ARBA" id="ARBA00004496"/>
    </source>
</evidence>
<dbReference type="AlphaFoldDB" id="A0A1F8BK25"/>
<feature type="binding site" evidence="15">
    <location>
        <position position="279"/>
    </location>
    <ligand>
        <name>L-serine</name>
        <dbReference type="ChEBI" id="CHEBI:33384"/>
    </ligand>
</feature>
<dbReference type="GO" id="GO:0006434">
    <property type="term" value="P:seryl-tRNA aminoacylation"/>
    <property type="evidence" value="ECO:0007669"/>
    <property type="project" value="UniProtKB-UniRule"/>
</dbReference>
<evidence type="ECO:0000256" key="6">
    <source>
        <dbReference type="ARBA" id="ARBA00022598"/>
    </source>
</evidence>
<evidence type="ECO:0000256" key="11">
    <source>
        <dbReference type="ARBA" id="ARBA00039158"/>
    </source>
</evidence>
<dbReference type="PIRSF" id="PIRSF001529">
    <property type="entry name" value="Ser-tRNA-synth_IIa"/>
    <property type="match status" value="1"/>
</dbReference>
<keyword evidence="6 19" id="KW-0436">Ligase</keyword>
<keyword evidence="10" id="KW-0030">Aminoacyl-tRNA synthetase</keyword>
<dbReference type="InterPro" id="IPR010978">
    <property type="entry name" value="tRNA-bd_arm"/>
</dbReference>
<evidence type="ECO:0000256" key="8">
    <source>
        <dbReference type="ARBA" id="ARBA00022840"/>
    </source>
</evidence>
<evidence type="ECO:0000313" key="20">
    <source>
        <dbReference type="Proteomes" id="UP000177060"/>
    </source>
</evidence>
<evidence type="ECO:0000256" key="17">
    <source>
        <dbReference type="SAM" id="Coils"/>
    </source>
</evidence>
<comment type="pathway">
    <text evidence="2">Aminoacyl-tRNA biosynthesis; selenocysteinyl-tRNA(Sec) biosynthesis; L-seryl-tRNA(Sec) from L-serine and tRNA(Sec): step 1/1.</text>
</comment>
<dbReference type="SUPFAM" id="SSF55681">
    <property type="entry name" value="Class II aaRS and biotin synthetases"/>
    <property type="match status" value="1"/>
</dbReference>
<dbReference type="Pfam" id="PF02403">
    <property type="entry name" value="Seryl_tRNA_N"/>
    <property type="match status" value="1"/>
</dbReference>
<feature type="binding site" evidence="15">
    <location>
        <position position="400"/>
    </location>
    <ligand>
        <name>L-serine</name>
        <dbReference type="ChEBI" id="CHEBI:33384"/>
    </ligand>
</feature>
<dbReference type="PANTHER" id="PTHR43697:SF1">
    <property type="entry name" value="SERINE--TRNA LIGASE"/>
    <property type="match status" value="1"/>
</dbReference>
<evidence type="ECO:0000256" key="14">
    <source>
        <dbReference type="NCBIfam" id="TIGR00414"/>
    </source>
</evidence>
<dbReference type="SUPFAM" id="SSF46589">
    <property type="entry name" value="tRNA-binding arm"/>
    <property type="match status" value="1"/>
</dbReference>
<evidence type="ECO:0000256" key="12">
    <source>
        <dbReference type="ARBA" id="ARBA00047929"/>
    </source>
</evidence>
<evidence type="ECO:0000256" key="4">
    <source>
        <dbReference type="ARBA" id="ARBA00012840"/>
    </source>
</evidence>
<dbReference type="InterPro" id="IPR015866">
    <property type="entry name" value="Ser-tRNA-synth_1_N"/>
</dbReference>
<dbReference type="InterPro" id="IPR045864">
    <property type="entry name" value="aa-tRNA-synth_II/BPL/LPL"/>
</dbReference>
<comment type="similarity">
    <text evidence="3">Belongs to the class-II aminoacyl-tRNA synthetase family. Type-1 seryl-tRNA synthetase subfamily.</text>
</comment>
<dbReference type="PANTHER" id="PTHR43697">
    <property type="entry name" value="SERYL-TRNA SYNTHETASE"/>
    <property type="match status" value="1"/>
</dbReference>
<evidence type="ECO:0000313" key="19">
    <source>
        <dbReference type="EMBL" id="OGM63638.1"/>
    </source>
</evidence>
<dbReference type="EMBL" id="MGHE01000017">
    <property type="protein sequence ID" value="OGM63638.1"/>
    <property type="molecule type" value="Genomic_DNA"/>
</dbReference>
<dbReference type="InterPro" id="IPR002314">
    <property type="entry name" value="aa-tRNA-synt_IIb"/>
</dbReference>
<evidence type="ECO:0000259" key="18">
    <source>
        <dbReference type="PROSITE" id="PS50862"/>
    </source>
</evidence>
<evidence type="ECO:0000256" key="9">
    <source>
        <dbReference type="ARBA" id="ARBA00022917"/>
    </source>
</evidence>
<name>A0A1F8BK25_9BACT</name>
<comment type="subcellular location">
    <subcellularLocation>
        <location evidence="1">Cytoplasm</location>
    </subcellularLocation>
</comment>
<dbReference type="EC" id="6.1.1.11" evidence="4 14"/>
<dbReference type="Proteomes" id="UP000177060">
    <property type="component" value="Unassembled WGS sequence"/>
</dbReference>
<keyword evidence="17" id="KW-0175">Coiled coil</keyword>
<keyword evidence="7" id="KW-0547">Nucleotide-binding</keyword>
<feature type="binding site" evidence="16">
    <location>
        <begin position="295"/>
        <end position="298"/>
    </location>
    <ligand>
        <name>ATP</name>
        <dbReference type="ChEBI" id="CHEBI:30616"/>
    </ligand>
</feature>
<dbReference type="NCBIfam" id="TIGR00414">
    <property type="entry name" value="serS"/>
    <property type="match status" value="1"/>
</dbReference>
<feature type="binding site" evidence="15">
    <location>
        <position position="302"/>
    </location>
    <ligand>
        <name>L-serine</name>
        <dbReference type="ChEBI" id="CHEBI:33384"/>
    </ligand>
</feature>
<reference evidence="19 20" key="1">
    <citation type="journal article" date="2016" name="Nat. Commun.">
        <title>Thousands of microbial genomes shed light on interconnected biogeochemical processes in an aquifer system.</title>
        <authorList>
            <person name="Anantharaman K."/>
            <person name="Brown C.T."/>
            <person name="Hug L.A."/>
            <person name="Sharon I."/>
            <person name="Castelle C.J."/>
            <person name="Probst A.J."/>
            <person name="Thomas B.C."/>
            <person name="Singh A."/>
            <person name="Wilkins M.J."/>
            <person name="Karaoz U."/>
            <person name="Brodie E.L."/>
            <person name="Williams K.H."/>
            <person name="Hubbard S.S."/>
            <person name="Banfield J.F."/>
        </authorList>
    </citation>
    <scope>NUCLEOTIDE SEQUENCE [LARGE SCALE GENOMIC DNA]</scope>
</reference>
<protein>
    <recommendedName>
        <fullName evidence="11 14">Serine--tRNA ligase</fullName>
        <ecNumber evidence="4 14">6.1.1.11</ecNumber>
    </recommendedName>
</protein>
<sequence length="443" mass="51378">MLDIKYIRENKEKVVKNTANRGVDSNKADVEKLLSIYDNYHNLLVEIENLRSERNKYSKENKEENREKGKELKIELKGKEDELNRLEGEMNQILAWIPNILSDDTPIGKNEDDNVDVKVWLPDKGYLEQTQLGKGFEVADKMPRLSFKGKDHVELGKTLNIIDIEQSALVSGSRFCYLKKDAVLLQYAIFDLLFSELIKKNFTPMIVPLLVKEKVLFGTSHFPEGYSQVYKLEKENVEDNNQLYLVGSSEPPLFAYGMEKRFKESELPFKMCAFTSCFRSEVGSWGKDVKGIKRVHQFDKLEMDVICLPEQTDKIFEELISINEWLMQSLKLPYRVIQKCSGDAGYNASHKQYDVEVWRMPVEEFMETMTDTNTTDYQARRLNIRYQKNNGDKGFCYTVNDTGVAMGRIILAILENYQQEDGSVIVPEVLRKWMGKDKIVKNE</sequence>
<dbReference type="GO" id="GO:0004828">
    <property type="term" value="F:serine-tRNA ligase activity"/>
    <property type="evidence" value="ECO:0007669"/>
    <property type="project" value="UniProtKB-UniRule"/>
</dbReference>
<dbReference type="Pfam" id="PF00587">
    <property type="entry name" value="tRNA-synt_2b"/>
    <property type="match status" value="1"/>
</dbReference>
<dbReference type="InterPro" id="IPR002317">
    <property type="entry name" value="Ser-tRNA-ligase_type_1"/>
</dbReference>
<feature type="site" description="Important for serine binding" evidence="15">
    <location>
        <position position="402"/>
    </location>
</feature>
<evidence type="ECO:0000256" key="15">
    <source>
        <dbReference type="PIRSR" id="PIRSR001529-1"/>
    </source>
</evidence>
<dbReference type="Gene3D" id="3.30.930.10">
    <property type="entry name" value="Bira Bifunctional Protein, Domain 2"/>
    <property type="match status" value="1"/>
</dbReference>
<evidence type="ECO:0000256" key="2">
    <source>
        <dbReference type="ARBA" id="ARBA00005045"/>
    </source>
</evidence>
<dbReference type="GO" id="GO:0005524">
    <property type="term" value="F:ATP binding"/>
    <property type="evidence" value="ECO:0007669"/>
    <property type="project" value="UniProtKB-KW"/>
</dbReference>
<evidence type="ECO:0000256" key="7">
    <source>
        <dbReference type="ARBA" id="ARBA00022741"/>
    </source>
</evidence>
<feature type="binding site" evidence="16">
    <location>
        <begin position="279"/>
        <end position="281"/>
    </location>
    <ligand>
        <name>ATP</name>
        <dbReference type="ChEBI" id="CHEBI:30616"/>
    </ligand>
</feature>
<comment type="catalytic activity">
    <reaction evidence="13">
        <text>tRNA(Ser) + L-serine + ATP = L-seryl-tRNA(Ser) + AMP + diphosphate + H(+)</text>
        <dbReference type="Rhea" id="RHEA:12292"/>
        <dbReference type="Rhea" id="RHEA-COMP:9669"/>
        <dbReference type="Rhea" id="RHEA-COMP:9703"/>
        <dbReference type="ChEBI" id="CHEBI:15378"/>
        <dbReference type="ChEBI" id="CHEBI:30616"/>
        <dbReference type="ChEBI" id="CHEBI:33019"/>
        <dbReference type="ChEBI" id="CHEBI:33384"/>
        <dbReference type="ChEBI" id="CHEBI:78442"/>
        <dbReference type="ChEBI" id="CHEBI:78533"/>
        <dbReference type="ChEBI" id="CHEBI:456215"/>
        <dbReference type="EC" id="6.1.1.11"/>
    </reaction>
</comment>
<dbReference type="PROSITE" id="PS50862">
    <property type="entry name" value="AA_TRNA_LIGASE_II"/>
    <property type="match status" value="1"/>
</dbReference>
<proteinExistence type="inferred from homology"/>
<dbReference type="Gene3D" id="1.10.287.40">
    <property type="entry name" value="Serine-tRNA synthetase, tRNA binding domain"/>
    <property type="match status" value="1"/>
</dbReference>
<dbReference type="PRINTS" id="PR00981">
    <property type="entry name" value="TRNASYNTHSER"/>
</dbReference>
<comment type="catalytic activity">
    <reaction evidence="12">
        <text>tRNA(Sec) + L-serine + ATP = L-seryl-tRNA(Sec) + AMP + diphosphate + H(+)</text>
        <dbReference type="Rhea" id="RHEA:42580"/>
        <dbReference type="Rhea" id="RHEA-COMP:9742"/>
        <dbReference type="Rhea" id="RHEA-COMP:10128"/>
        <dbReference type="ChEBI" id="CHEBI:15378"/>
        <dbReference type="ChEBI" id="CHEBI:30616"/>
        <dbReference type="ChEBI" id="CHEBI:33019"/>
        <dbReference type="ChEBI" id="CHEBI:33384"/>
        <dbReference type="ChEBI" id="CHEBI:78442"/>
        <dbReference type="ChEBI" id="CHEBI:78533"/>
        <dbReference type="ChEBI" id="CHEBI:456215"/>
        <dbReference type="EC" id="6.1.1.11"/>
    </reaction>
</comment>
<keyword evidence="5" id="KW-0963">Cytoplasm</keyword>
<evidence type="ECO:0000256" key="3">
    <source>
        <dbReference type="ARBA" id="ARBA00010728"/>
    </source>
</evidence>
<comment type="caution">
    <text evidence="19">The sequence shown here is derived from an EMBL/GenBank/DDBJ whole genome shotgun (WGS) entry which is preliminary data.</text>
</comment>
<organism evidence="19 20">
    <name type="scientific">Candidatus Woesebacteria bacterium RIFCSPLOWO2_01_FULL_39_14</name>
    <dbReference type="NCBI Taxonomy" id="1802518"/>
    <lineage>
        <taxon>Bacteria</taxon>
        <taxon>Candidatus Woeseibacteriota</taxon>
    </lineage>
</organism>
<keyword evidence="9" id="KW-0648">Protein biosynthesis</keyword>
<accession>A0A1F8BK25</accession>
<feature type="domain" description="Aminoacyl-transfer RNA synthetases class-II family profile" evidence="18">
    <location>
        <begin position="193"/>
        <end position="427"/>
    </location>
</feature>
<dbReference type="InterPro" id="IPR042103">
    <property type="entry name" value="SerRS_1_N_sf"/>
</dbReference>